<dbReference type="SMART" id="SM00642">
    <property type="entry name" value="Aamy"/>
    <property type="match status" value="1"/>
</dbReference>
<dbReference type="InterPro" id="IPR017853">
    <property type="entry name" value="GH"/>
</dbReference>
<dbReference type="Gene3D" id="2.60.40.1180">
    <property type="entry name" value="Golgi alpha-mannosidase II"/>
    <property type="match status" value="1"/>
</dbReference>
<dbReference type="InterPro" id="IPR013783">
    <property type="entry name" value="Ig-like_fold"/>
</dbReference>
<keyword evidence="6" id="KW-0035">Amyloplast</keyword>
<feature type="compositionally biased region" description="Acidic residues" evidence="7">
    <location>
        <begin position="285"/>
        <end position="316"/>
    </location>
</feature>
<feature type="compositionally biased region" description="Basic and acidic residues" evidence="7">
    <location>
        <begin position="351"/>
        <end position="370"/>
    </location>
</feature>
<accession>A0ABD3HR29</accession>
<sequence length="1015" mass="116953">MMDICSNFTSFSASACRFRRVGTVRSISVPAKCSLKSSTNFSTVSHSLSHSVVRLSGLALRSQYVGRLSTIKCATKEQDVKNERQRKSAPDSGKKKVDPVGILKGLDPLIAKPLAIFLRERYREYKVLKEKIVEEDDDLVEFASAYEVMGLKRHPRHGVEFYEWGPAARFCSLVGDFNEWVHRANCAGEFYLGRDDYGNWRIFVPDNLRPGEIELEDDDFQEYNYLQDFDKGDEHHDMEAVFEQANEDYWEPGEELPDDLEAVAMDIWNEIKKNQKDRMARQVTEEDPEGSEGSEEELDEADDEEEETDEGEDDPESYMKRFGNTAEDLDAVQEEEGEGGEDWDDEDEKDVEFPKVKESKEDEDETYHLEDPRTRYEKWRASKEYNDYGLPPVAIIDEGPSPTEPTLVYDPVWEKRVMDKEMPFPYWELMIKGRKAWEKRYTPGIPHLGRYRVYFHTPDGPLERISAWANYVLPDKEGGTYSGVFWDPPPEQRHKWRNARPKRPTTLRIYECHIGISSEFPRIATYRDFTSKVLPHVKKSGYNAVQLIGIQEHAEYSSVGYKVNHMFATSSRFGTPEDFKRLVDTAHGLGLIVLLDIVHSHAAPNEMNGLAKFDGSADCYFFPGKRGTHKRWGTRMFRYGEYDVLRYLLSNLKWWVEEYQIDGFHFHSVNSMLYTHNGFSEFNNGVQDFCNQYVDKDAQIYLMCANEMLHQLNPNLVTIAEDVTRYPGLCEPISQGGLGFDYCVNILPSEMWAHLIENVPYEEWSMTEIVKTLDAYSEGLKKTLVYTENHNQSIVGGKSLAEMLLNSSRAKGDETLPAESSRKSYGVQLLKMIKLITLSLGGSAYLTFMGNEFGHPECVEFPRSSNRHSYQRARRQWNLLQDNGQHRQLACFDRALMMLDEDEKLQASGPVRLCHIDESTKVITYKRGTFFFAFNFHRKNFYEVYKVGVPDAGEFERILDTDLREFGGAHQLESQPSLLSTSRGRLDDFSNVLALQLPPLTAQVYKLGRIWEHGT</sequence>
<protein>
    <recommendedName>
        <fullName evidence="4">1,4-alpha-glucan branching enzyme</fullName>
        <ecNumber evidence="4">2.4.1.18</ecNumber>
    </recommendedName>
</protein>
<dbReference type="Proteomes" id="UP001633002">
    <property type="component" value="Unassembled WGS sequence"/>
</dbReference>
<dbReference type="SUPFAM" id="SSF51011">
    <property type="entry name" value="Glycosyl hydrolase domain"/>
    <property type="match status" value="1"/>
</dbReference>
<dbReference type="PANTHER" id="PTHR43651">
    <property type="entry name" value="1,4-ALPHA-GLUCAN-BRANCHING ENZYME"/>
    <property type="match status" value="1"/>
</dbReference>
<comment type="caution">
    <text evidence="9">The sequence shown here is derived from an EMBL/GenBank/DDBJ whole genome shotgun (WGS) entry which is preliminary data.</text>
</comment>
<proteinExistence type="inferred from homology"/>
<evidence type="ECO:0000256" key="5">
    <source>
        <dbReference type="ARBA" id="ARBA00022679"/>
    </source>
</evidence>
<dbReference type="InterPro" id="IPR006048">
    <property type="entry name" value="A-amylase/branching_C"/>
</dbReference>
<dbReference type="FunFam" id="3.20.20.80:FF:000093">
    <property type="entry name" value="1,4-alpha-glucan-branching enzyme 3, chloroplastic/amyloplastic"/>
    <property type="match status" value="1"/>
</dbReference>
<evidence type="ECO:0000256" key="4">
    <source>
        <dbReference type="ARBA" id="ARBA00012541"/>
    </source>
</evidence>
<evidence type="ECO:0000256" key="1">
    <source>
        <dbReference type="ARBA" id="ARBA00000826"/>
    </source>
</evidence>
<dbReference type="SUPFAM" id="SSF51445">
    <property type="entry name" value="(Trans)glycosidases"/>
    <property type="match status" value="1"/>
</dbReference>
<name>A0ABD3HR29_9MARC</name>
<comment type="subcellular location">
    <subcellularLocation>
        <location evidence="2">Plastid</location>
        <location evidence="2">Amyloplast</location>
    </subcellularLocation>
</comment>
<evidence type="ECO:0000256" key="3">
    <source>
        <dbReference type="ARBA" id="ARBA00009000"/>
    </source>
</evidence>
<keyword evidence="10" id="KW-1185">Reference proteome</keyword>
<dbReference type="InterPro" id="IPR013780">
    <property type="entry name" value="Glyco_hydro_b"/>
</dbReference>
<evidence type="ECO:0000256" key="2">
    <source>
        <dbReference type="ARBA" id="ARBA00004602"/>
    </source>
</evidence>
<keyword evidence="5" id="KW-0808">Transferase</keyword>
<evidence type="ECO:0000259" key="8">
    <source>
        <dbReference type="SMART" id="SM00642"/>
    </source>
</evidence>
<feature type="compositionally biased region" description="Basic and acidic residues" evidence="7">
    <location>
        <begin position="274"/>
        <end position="284"/>
    </location>
</feature>
<dbReference type="InterPro" id="IPR004193">
    <property type="entry name" value="Glyco_hydro_13_N"/>
</dbReference>
<dbReference type="Pfam" id="PF02806">
    <property type="entry name" value="Alpha-amylase_C"/>
    <property type="match status" value="1"/>
</dbReference>
<comment type="catalytic activity">
    <reaction evidence="1">
        <text>Transfers a segment of a (1-&gt;4)-alpha-D-glucan chain to a primary hydroxy group in a similar glucan chain.</text>
        <dbReference type="EC" id="2.4.1.18"/>
    </reaction>
</comment>
<dbReference type="EMBL" id="JBJQOH010000003">
    <property type="protein sequence ID" value="KAL3692802.1"/>
    <property type="molecule type" value="Genomic_DNA"/>
</dbReference>
<feature type="domain" description="Glycosyl hydrolase family 13 catalytic" evidence="8">
    <location>
        <begin position="521"/>
        <end position="881"/>
    </location>
</feature>
<dbReference type="GO" id="GO:0003844">
    <property type="term" value="F:1,4-alpha-glucan branching enzyme activity"/>
    <property type="evidence" value="ECO:0007669"/>
    <property type="project" value="UniProtKB-EC"/>
</dbReference>
<evidence type="ECO:0000256" key="6">
    <source>
        <dbReference type="ARBA" id="ARBA00023234"/>
    </source>
</evidence>
<dbReference type="PANTHER" id="PTHR43651:SF4">
    <property type="entry name" value="1,4-ALPHA-GLUCAN-BRANCHING ENZYME 3, CHLOROPLASTIC_AMYLOPLASTIC"/>
    <property type="match status" value="1"/>
</dbReference>
<reference evidence="9 10" key="1">
    <citation type="submission" date="2024-09" db="EMBL/GenBank/DDBJ databases">
        <title>Chromosome-scale assembly of Riccia sorocarpa.</title>
        <authorList>
            <person name="Paukszto L."/>
        </authorList>
    </citation>
    <scope>NUCLEOTIDE SEQUENCE [LARGE SCALE GENOMIC DNA]</scope>
    <source>
        <strain evidence="9">LP-2024</strain>
        <tissue evidence="9">Aerial parts of the thallus</tissue>
    </source>
</reference>
<feature type="region of interest" description="Disordered" evidence="7">
    <location>
        <begin position="333"/>
        <end position="370"/>
    </location>
</feature>
<dbReference type="InterPro" id="IPR014756">
    <property type="entry name" value="Ig_E-set"/>
</dbReference>
<dbReference type="Pfam" id="PF02922">
    <property type="entry name" value="CBM_48"/>
    <property type="match status" value="1"/>
</dbReference>
<dbReference type="EC" id="2.4.1.18" evidence="4"/>
<gene>
    <name evidence="9" type="ORF">R1sor_006453</name>
</gene>
<feature type="region of interest" description="Disordered" evidence="7">
    <location>
        <begin position="274"/>
        <end position="320"/>
    </location>
</feature>
<evidence type="ECO:0000256" key="7">
    <source>
        <dbReference type="SAM" id="MobiDB-lite"/>
    </source>
</evidence>
<dbReference type="Gene3D" id="2.60.40.10">
    <property type="entry name" value="Immunoglobulins"/>
    <property type="match status" value="2"/>
</dbReference>
<dbReference type="SUPFAM" id="SSF81296">
    <property type="entry name" value="E set domains"/>
    <property type="match status" value="1"/>
</dbReference>
<dbReference type="AlphaFoldDB" id="A0ABD3HR29"/>
<dbReference type="GO" id="GO:0009501">
    <property type="term" value="C:amyloplast"/>
    <property type="evidence" value="ECO:0007669"/>
    <property type="project" value="UniProtKB-SubCell"/>
</dbReference>
<comment type="similarity">
    <text evidence="3">Belongs to the glycosyl hydrolase 13 family. GlgB subfamily.</text>
</comment>
<evidence type="ECO:0000313" key="10">
    <source>
        <dbReference type="Proteomes" id="UP001633002"/>
    </source>
</evidence>
<organism evidence="9 10">
    <name type="scientific">Riccia sorocarpa</name>
    <dbReference type="NCBI Taxonomy" id="122646"/>
    <lineage>
        <taxon>Eukaryota</taxon>
        <taxon>Viridiplantae</taxon>
        <taxon>Streptophyta</taxon>
        <taxon>Embryophyta</taxon>
        <taxon>Marchantiophyta</taxon>
        <taxon>Marchantiopsida</taxon>
        <taxon>Marchantiidae</taxon>
        <taxon>Marchantiales</taxon>
        <taxon>Ricciaceae</taxon>
        <taxon>Riccia</taxon>
    </lineage>
</organism>
<dbReference type="InterPro" id="IPR006047">
    <property type="entry name" value="GH13_cat_dom"/>
</dbReference>
<feature type="compositionally biased region" description="Acidic residues" evidence="7">
    <location>
        <begin position="333"/>
        <end position="350"/>
    </location>
</feature>
<dbReference type="Pfam" id="PF00128">
    <property type="entry name" value="Alpha-amylase"/>
    <property type="match status" value="1"/>
</dbReference>
<dbReference type="Gene3D" id="3.20.20.80">
    <property type="entry name" value="Glycosidases"/>
    <property type="match status" value="1"/>
</dbReference>
<evidence type="ECO:0000313" key="9">
    <source>
        <dbReference type="EMBL" id="KAL3692802.1"/>
    </source>
</evidence>
<keyword evidence="6" id="KW-0934">Plastid</keyword>